<feature type="transmembrane region" description="Helical" evidence="1">
    <location>
        <begin position="41"/>
        <end position="62"/>
    </location>
</feature>
<sequence length="157" mass="17913">MYTKKSSDLRMNPHLRELSVIIESNDSYKGESSMKMAAKMLLIGSGFLFLGLGIIGIILPLIPTTPFLLLSAACFVRSSDRLYIWLLNNRWFGKYIRDFREKRGIPLKAKVTGIVLLWVSMIYSAFFVVPLVAVRVLLLLVAAYFTWYILSLKTLRS</sequence>
<evidence type="ECO:0000256" key="1">
    <source>
        <dbReference type="SAM" id="Phobius"/>
    </source>
</evidence>
<proteinExistence type="predicted"/>
<dbReference type="Proteomes" id="UP000294650">
    <property type="component" value="Unassembled WGS sequence"/>
</dbReference>
<dbReference type="PANTHER" id="PTHR35813">
    <property type="entry name" value="INNER MEMBRANE PROTEIN YBAN"/>
    <property type="match status" value="1"/>
</dbReference>
<organism evidence="2 3">
    <name type="scientific">Melghiribacillus thermohalophilus</name>
    <dbReference type="NCBI Taxonomy" id="1324956"/>
    <lineage>
        <taxon>Bacteria</taxon>
        <taxon>Bacillati</taxon>
        <taxon>Bacillota</taxon>
        <taxon>Bacilli</taxon>
        <taxon>Bacillales</taxon>
        <taxon>Bacillaceae</taxon>
        <taxon>Melghiribacillus</taxon>
    </lineage>
</organism>
<reference evidence="2 3" key="1">
    <citation type="submission" date="2019-03" db="EMBL/GenBank/DDBJ databases">
        <title>Genomic Encyclopedia of Type Strains, Phase IV (KMG-IV): sequencing the most valuable type-strain genomes for metagenomic binning, comparative biology and taxonomic classification.</title>
        <authorList>
            <person name="Goeker M."/>
        </authorList>
    </citation>
    <scope>NUCLEOTIDE SEQUENCE [LARGE SCALE GENOMIC DNA]</scope>
    <source>
        <strain evidence="2 3">DSM 25894</strain>
    </source>
</reference>
<keyword evidence="3" id="KW-1185">Reference proteome</keyword>
<feature type="transmembrane region" description="Helical" evidence="1">
    <location>
        <begin position="132"/>
        <end position="150"/>
    </location>
</feature>
<evidence type="ECO:0000313" key="3">
    <source>
        <dbReference type="Proteomes" id="UP000294650"/>
    </source>
</evidence>
<dbReference type="GO" id="GO:0005886">
    <property type="term" value="C:plasma membrane"/>
    <property type="evidence" value="ECO:0007669"/>
    <property type="project" value="TreeGrafter"/>
</dbReference>
<keyword evidence="1" id="KW-0812">Transmembrane</keyword>
<dbReference type="InterPro" id="IPR007401">
    <property type="entry name" value="DUF454"/>
</dbReference>
<dbReference type="Pfam" id="PF04304">
    <property type="entry name" value="DUF454"/>
    <property type="match status" value="1"/>
</dbReference>
<dbReference type="EMBL" id="SMAN01000022">
    <property type="protein sequence ID" value="TCT18262.1"/>
    <property type="molecule type" value="Genomic_DNA"/>
</dbReference>
<dbReference type="AlphaFoldDB" id="A0A4R3MSF4"/>
<dbReference type="PANTHER" id="PTHR35813:SF1">
    <property type="entry name" value="INNER MEMBRANE PROTEIN YBAN"/>
    <property type="match status" value="1"/>
</dbReference>
<evidence type="ECO:0008006" key="4">
    <source>
        <dbReference type="Google" id="ProtNLM"/>
    </source>
</evidence>
<protein>
    <recommendedName>
        <fullName evidence="4">DUF454 domain-containing protein</fullName>
    </recommendedName>
</protein>
<comment type="caution">
    <text evidence="2">The sequence shown here is derived from an EMBL/GenBank/DDBJ whole genome shotgun (WGS) entry which is preliminary data.</text>
</comment>
<evidence type="ECO:0000313" key="2">
    <source>
        <dbReference type="EMBL" id="TCT18262.1"/>
    </source>
</evidence>
<gene>
    <name evidence="2" type="ORF">EDD68_12225</name>
</gene>
<name>A0A4R3MSF4_9BACI</name>
<keyword evidence="1" id="KW-0472">Membrane</keyword>
<accession>A0A4R3MSF4</accession>
<keyword evidence="1" id="KW-1133">Transmembrane helix</keyword>